<evidence type="ECO:0000313" key="3">
    <source>
        <dbReference type="EMBL" id="KGJ97327.1"/>
    </source>
</evidence>
<keyword evidence="1" id="KW-0732">Signal</keyword>
<dbReference type="Proteomes" id="UP000029868">
    <property type="component" value="Unassembled WGS sequence"/>
</dbReference>
<dbReference type="AlphaFoldDB" id="A0A099L578"/>
<reference evidence="3 4" key="1">
    <citation type="submission" date="2014-08" db="EMBL/GenBank/DDBJ databases">
        <title>Genomic and Phenotypic Diversity of Colwellia psychrerythraea strains from Disparate Marine Basins.</title>
        <authorList>
            <person name="Techtmann S.M."/>
            <person name="Stelling S.C."/>
            <person name="Utturkar S.M."/>
            <person name="Alshibli N."/>
            <person name="Harris A."/>
            <person name="Brown S.D."/>
            <person name="Hazen T.C."/>
        </authorList>
    </citation>
    <scope>NUCLEOTIDE SEQUENCE [LARGE SCALE GENOMIC DNA]</scope>
    <source>
        <strain evidence="3 4">GAB14E</strain>
    </source>
</reference>
<feature type="chain" id="PRO_5001949616" evidence="1">
    <location>
        <begin position="23"/>
        <end position="248"/>
    </location>
</feature>
<sequence>MNLLKTFAAASAIAIASFAADASQIQSGGITWDPDYTSFDTDFFAAAKYKQYYVASGNGSLPAGTIFDNTADLAIGDKVQGFGVINELNGQNAGQYCVTCTQLTFSYTDFFVTATTGAGAPLFTGGTAGFYVNDGAALNGSSTYADASNGTLWLDLVSSSAAHDFDNGSVVDTTNTYLDVVGGLVASNFDTNTLDFGADLAFSGSIHGASTSQVGTAHFVGNSIPEPTSLAIFGLGLLGLAGAARRKA</sequence>
<proteinExistence type="predicted"/>
<dbReference type="OrthoDB" id="5959021at2"/>
<accession>A0A099L578</accession>
<protein>
    <submittedName>
        <fullName evidence="3">PEP motif putative anchor domain protein</fullName>
    </submittedName>
</protein>
<dbReference type="RefSeq" id="WP_033080240.1">
    <property type="nucleotide sequence ID" value="NZ_JQEC01000002.1"/>
</dbReference>
<feature type="domain" description="Ice-binding protein C-terminal" evidence="2">
    <location>
        <begin position="223"/>
        <end position="246"/>
    </location>
</feature>
<name>A0A099L578_COLPS</name>
<evidence type="ECO:0000256" key="1">
    <source>
        <dbReference type="SAM" id="SignalP"/>
    </source>
</evidence>
<gene>
    <name evidence="3" type="ORF">GAB14E_0916</name>
</gene>
<dbReference type="EMBL" id="JQEC01000002">
    <property type="protein sequence ID" value="KGJ97327.1"/>
    <property type="molecule type" value="Genomic_DNA"/>
</dbReference>
<dbReference type="Pfam" id="PF07589">
    <property type="entry name" value="PEP-CTERM"/>
    <property type="match status" value="1"/>
</dbReference>
<comment type="caution">
    <text evidence="3">The sequence shown here is derived from an EMBL/GenBank/DDBJ whole genome shotgun (WGS) entry which is preliminary data.</text>
</comment>
<dbReference type="PATRIC" id="fig|28229.3.peg.68"/>
<evidence type="ECO:0000259" key="2">
    <source>
        <dbReference type="Pfam" id="PF07589"/>
    </source>
</evidence>
<dbReference type="InterPro" id="IPR013424">
    <property type="entry name" value="Ice-binding_C"/>
</dbReference>
<organism evidence="3 4">
    <name type="scientific">Colwellia psychrerythraea</name>
    <name type="common">Vibrio psychroerythus</name>
    <dbReference type="NCBI Taxonomy" id="28229"/>
    <lineage>
        <taxon>Bacteria</taxon>
        <taxon>Pseudomonadati</taxon>
        <taxon>Pseudomonadota</taxon>
        <taxon>Gammaproteobacteria</taxon>
        <taxon>Alteromonadales</taxon>
        <taxon>Colwelliaceae</taxon>
        <taxon>Colwellia</taxon>
    </lineage>
</organism>
<dbReference type="NCBIfam" id="TIGR02595">
    <property type="entry name" value="PEP_CTERM"/>
    <property type="match status" value="1"/>
</dbReference>
<feature type="signal peptide" evidence="1">
    <location>
        <begin position="1"/>
        <end position="22"/>
    </location>
</feature>
<evidence type="ECO:0000313" key="4">
    <source>
        <dbReference type="Proteomes" id="UP000029868"/>
    </source>
</evidence>